<dbReference type="Pfam" id="PF10076">
    <property type="entry name" value="Phage_Mu_Gp48"/>
    <property type="match status" value="1"/>
</dbReference>
<gene>
    <name evidence="1" type="ORF">DQ393_05995</name>
</gene>
<dbReference type="AlphaFoldDB" id="A0A329YEM8"/>
<organism evidence="1 2">
    <name type="scientific">Rhizobium tropici</name>
    <dbReference type="NCBI Taxonomy" id="398"/>
    <lineage>
        <taxon>Bacteria</taxon>
        <taxon>Pseudomonadati</taxon>
        <taxon>Pseudomonadota</taxon>
        <taxon>Alphaproteobacteria</taxon>
        <taxon>Hyphomicrobiales</taxon>
        <taxon>Rhizobiaceae</taxon>
        <taxon>Rhizobium/Agrobacterium group</taxon>
        <taxon>Rhizobium</taxon>
    </lineage>
</organism>
<dbReference type="InterPro" id="IPR018755">
    <property type="entry name" value="Phage_Mu_Gp48"/>
</dbReference>
<evidence type="ECO:0000313" key="1">
    <source>
        <dbReference type="EMBL" id="RAX42391.1"/>
    </source>
</evidence>
<dbReference type="Proteomes" id="UP000251205">
    <property type="component" value="Unassembled WGS sequence"/>
</dbReference>
<sequence length="269" mass="29288">MGSFRCWGRSIMARDPGLNTVTTAASGASDVLAITGPYDALANPSNDDLIGAALTMLPQGAAWGSPDGQAISLKSRLAGLMRVVVDSFQWLYQRIWTLARNASVQGVDELLPEWEAEYGLPDNCVTGETSVAERLRALAAKVAAIAIITPGDFIRLAATYGFAIQIEEPAIFECGFSECGGEHTVGDVRQECYWIIRTYSLAVDYFRVGESECGYDLLFDYGDGDRLLCILRRVAPAWTIPIIEIIYLLTDEDGRVLTDEGGNFLNVTI</sequence>
<comment type="caution">
    <text evidence="1">The sequence shown here is derived from an EMBL/GenBank/DDBJ whole genome shotgun (WGS) entry which is preliminary data.</text>
</comment>
<dbReference type="OrthoDB" id="6592844at2"/>
<evidence type="ECO:0000313" key="2">
    <source>
        <dbReference type="Proteomes" id="UP000251205"/>
    </source>
</evidence>
<proteinExistence type="predicted"/>
<evidence type="ECO:0008006" key="3">
    <source>
        <dbReference type="Google" id="ProtNLM"/>
    </source>
</evidence>
<protein>
    <recommendedName>
        <fullName evidence="3">DUF2313 domain-containing protein</fullName>
    </recommendedName>
</protein>
<reference evidence="1 2" key="1">
    <citation type="submission" date="2018-06" db="EMBL/GenBank/DDBJ databases">
        <title>Whole Genome Sequence of an efficient microsymbiont, Rhizobium tropici.</title>
        <authorList>
            <person name="Srinivasan R."/>
            <person name="Singh H.V."/>
            <person name="Srivastava R."/>
            <person name="Kumari B."/>
            <person name="Radhakrishna A."/>
        </authorList>
    </citation>
    <scope>NUCLEOTIDE SEQUENCE [LARGE SCALE GENOMIC DNA]</scope>
    <source>
        <strain evidence="1 2">IGFRI Rhizo-19</strain>
    </source>
</reference>
<dbReference type="EMBL" id="QMKK01000022">
    <property type="protein sequence ID" value="RAX42391.1"/>
    <property type="molecule type" value="Genomic_DNA"/>
</dbReference>
<name>A0A329YEM8_RHITR</name>
<accession>A0A329YEM8</accession>